<dbReference type="AlphaFoldDB" id="X1RX74"/>
<comment type="caution">
    <text evidence="1">The sequence shown here is derived from an EMBL/GenBank/DDBJ whole genome shotgun (WGS) entry which is preliminary data.</text>
</comment>
<accession>X1RX74</accession>
<reference evidence="1" key="1">
    <citation type="journal article" date="2014" name="Front. Microbiol.">
        <title>High frequency of phylogenetically diverse reductive dehalogenase-homologous genes in deep subseafloor sedimentary metagenomes.</title>
        <authorList>
            <person name="Kawai M."/>
            <person name="Futagami T."/>
            <person name="Toyoda A."/>
            <person name="Takaki Y."/>
            <person name="Nishi S."/>
            <person name="Hori S."/>
            <person name="Arai W."/>
            <person name="Tsubouchi T."/>
            <person name="Morono Y."/>
            <person name="Uchiyama I."/>
            <person name="Ito T."/>
            <person name="Fujiyama A."/>
            <person name="Inagaki F."/>
            <person name="Takami H."/>
        </authorList>
    </citation>
    <scope>NUCLEOTIDE SEQUENCE</scope>
    <source>
        <strain evidence="1">Expedition CK06-06</strain>
    </source>
</reference>
<gene>
    <name evidence="1" type="ORF">S12H4_08889</name>
</gene>
<evidence type="ECO:0000313" key="1">
    <source>
        <dbReference type="EMBL" id="GAI67795.1"/>
    </source>
</evidence>
<dbReference type="EMBL" id="BARW01003503">
    <property type="protein sequence ID" value="GAI67795.1"/>
    <property type="molecule type" value="Genomic_DNA"/>
</dbReference>
<name>X1RX74_9ZZZZ</name>
<sequence length="85" mass="9923">MPEKIEIIYNSIKESEEKMTEEHKLKNLTGADVKRILELIDVEGIDIEAIIDGIKELKGVKKEMTDQTDDEKRFSKEELKVEKYL</sequence>
<protein>
    <submittedName>
        <fullName evidence="1">Uncharacterized protein</fullName>
    </submittedName>
</protein>
<feature type="non-terminal residue" evidence="1">
    <location>
        <position position="85"/>
    </location>
</feature>
<organism evidence="1">
    <name type="scientific">marine sediment metagenome</name>
    <dbReference type="NCBI Taxonomy" id="412755"/>
    <lineage>
        <taxon>unclassified sequences</taxon>
        <taxon>metagenomes</taxon>
        <taxon>ecological metagenomes</taxon>
    </lineage>
</organism>
<proteinExistence type="predicted"/>